<name>X0VE09_9ZZZZ</name>
<gene>
    <name evidence="1" type="ORF">S01H1_58036</name>
</gene>
<dbReference type="EMBL" id="BARS01037883">
    <property type="protein sequence ID" value="GAG16414.1"/>
    <property type="molecule type" value="Genomic_DNA"/>
</dbReference>
<proteinExistence type="predicted"/>
<organism evidence="1">
    <name type="scientific">marine sediment metagenome</name>
    <dbReference type="NCBI Taxonomy" id="412755"/>
    <lineage>
        <taxon>unclassified sequences</taxon>
        <taxon>metagenomes</taxon>
        <taxon>ecological metagenomes</taxon>
    </lineage>
</organism>
<accession>X0VE09</accession>
<comment type="caution">
    <text evidence="1">The sequence shown here is derived from an EMBL/GenBank/DDBJ whole genome shotgun (WGS) entry which is preliminary data.</text>
</comment>
<feature type="non-terminal residue" evidence="1">
    <location>
        <position position="33"/>
    </location>
</feature>
<sequence>MAETEVRITSKGLGAAQYLIAKLPLAIGKPVIG</sequence>
<evidence type="ECO:0000313" key="1">
    <source>
        <dbReference type="EMBL" id="GAG16414.1"/>
    </source>
</evidence>
<reference evidence="1" key="1">
    <citation type="journal article" date="2014" name="Front. Microbiol.">
        <title>High frequency of phylogenetically diverse reductive dehalogenase-homologous genes in deep subseafloor sedimentary metagenomes.</title>
        <authorList>
            <person name="Kawai M."/>
            <person name="Futagami T."/>
            <person name="Toyoda A."/>
            <person name="Takaki Y."/>
            <person name="Nishi S."/>
            <person name="Hori S."/>
            <person name="Arai W."/>
            <person name="Tsubouchi T."/>
            <person name="Morono Y."/>
            <person name="Uchiyama I."/>
            <person name="Ito T."/>
            <person name="Fujiyama A."/>
            <person name="Inagaki F."/>
            <person name="Takami H."/>
        </authorList>
    </citation>
    <scope>NUCLEOTIDE SEQUENCE</scope>
    <source>
        <strain evidence="1">Expedition CK06-06</strain>
    </source>
</reference>
<protein>
    <submittedName>
        <fullName evidence="1">Uncharacterized protein</fullName>
    </submittedName>
</protein>
<dbReference type="AlphaFoldDB" id="X0VE09"/>